<proteinExistence type="predicted"/>
<gene>
    <name evidence="3" type="ORF">KTS45_11505</name>
</gene>
<feature type="compositionally biased region" description="Gly residues" evidence="1">
    <location>
        <begin position="473"/>
        <end position="483"/>
    </location>
</feature>
<keyword evidence="2" id="KW-0812">Transmembrane</keyword>
<evidence type="ECO:0000256" key="1">
    <source>
        <dbReference type="SAM" id="MobiDB-lite"/>
    </source>
</evidence>
<feature type="region of interest" description="Disordered" evidence="1">
    <location>
        <begin position="140"/>
        <end position="162"/>
    </location>
</feature>
<dbReference type="GO" id="GO:0016020">
    <property type="term" value="C:membrane"/>
    <property type="evidence" value="ECO:0007669"/>
    <property type="project" value="TreeGrafter"/>
</dbReference>
<dbReference type="PANTHER" id="PTHR46182:SF2">
    <property type="entry name" value="FI19480P1"/>
    <property type="match status" value="1"/>
</dbReference>
<dbReference type="RefSeq" id="WP_162317681.1">
    <property type="nucleotide sequence ID" value="NZ_JAHQXF010000002.1"/>
</dbReference>
<evidence type="ECO:0000313" key="4">
    <source>
        <dbReference type="Proteomes" id="UP000766550"/>
    </source>
</evidence>
<dbReference type="Gene3D" id="2.60.40.10">
    <property type="entry name" value="Immunoglobulins"/>
    <property type="match status" value="3"/>
</dbReference>
<protein>
    <submittedName>
        <fullName evidence="3">Uncharacterized protein</fullName>
    </submittedName>
</protein>
<accession>A0A8J8C537</accession>
<name>A0A8J8C537_9EURY</name>
<dbReference type="PANTHER" id="PTHR46182">
    <property type="entry name" value="FI19480P1"/>
    <property type="match status" value="1"/>
</dbReference>
<comment type="caution">
    <text evidence="3">The sequence shown here is derived from an EMBL/GenBank/DDBJ whole genome shotgun (WGS) entry which is preliminary data.</text>
</comment>
<dbReference type="EMBL" id="JAHQXF010000002">
    <property type="protein sequence ID" value="MBV0924824.1"/>
    <property type="molecule type" value="Genomic_DNA"/>
</dbReference>
<evidence type="ECO:0000313" key="3">
    <source>
        <dbReference type="EMBL" id="MBV0924824.1"/>
    </source>
</evidence>
<feature type="compositionally biased region" description="Low complexity" evidence="1">
    <location>
        <begin position="422"/>
        <end position="433"/>
    </location>
</feature>
<feature type="compositionally biased region" description="Low complexity" evidence="1">
    <location>
        <begin position="757"/>
        <end position="769"/>
    </location>
</feature>
<feature type="compositionally biased region" description="Acidic residues" evidence="1">
    <location>
        <begin position="434"/>
        <end position="471"/>
    </location>
</feature>
<sequence>MARTRVRRVLLVACTLSVFLAAPAALAAPDDTVVVSQSLDTERVEPGGSVSVEVDVDVDDVDAPAIDVALPENWTLSVEDDDGARTGADGTAWLWTDGDDHAVEFVVSVPRSAQSGEYELRATGSAIYDETGERITDTTTDTVTVSGEPEIPPPTADAGSNRTVGADARVELNASDSADPVGDGLTYRWAQVGGPNVTLADADTATPEFAAPATAEPRTLAFDLTVTDGANRTATDRVAVTVEQRNRAPAVDAGANRTAEPGTEIRLAGNGTDPDGDALSYGWEQVAGPTVSLSANDTAAPRFEVPEATEPTPLRFELTASDGNATATDTVTVTAAGSPPPTADAGANRSVEAGTRVELDGTGSEAVVGSPAYAWTQTDGPSVSLGGDASPTPAFTAPSVEDRAVLTFELAVTDGRNRTDADATTVVVAPAPDSSDDAESDDDSAGGDEESASDSGGVDDDTNDRDSDDSDGPSGGSSGGADSGGDSDDADAPPREPHVSVDRPDGRSAVVSIAGETDEGRIEVEPNVTVGTLTYERVTFASARTPATLRVAEPERKTAENAGIRSLGTVTTDADGESGVTLTVSVPASRLDEANASALAAYRDVNGTATAVNTTRLDDGGERYRYRVATAAPATLTIGVPSAALSVTDVRANRSTVAVGDRVSVAVEVANAGKRAGNETVRLTGLGDERTRTLAVPAGDRATATAVHRFAEPGTYTVGAGGENVTVTVESGTTTPATPATTSGGATSTTDGSDRPTAAATASESGSTAADGTGFGVLVALLAVVVAALLARRRT</sequence>
<dbReference type="Pfam" id="PF22352">
    <property type="entry name" value="K319L-like_PKD"/>
    <property type="match status" value="3"/>
</dbReference>
<organism evidence="3 4">
    <name type="scientific">Haloarcula limicola</name>
    <dbReference type="NCBI Taxonomy" id="1429915"/>
    <lineage>
        <taxon>Archaea</taxon>
        <taxon>Methanobacteriati</taxon>
        <taxon>Methanobacteriota</taxon>
        <taxon>Stenosarchaea group</taxon>
        <taxon>Halobacteria</taxon>
        <taxon>Halobacteriales</taxon>
        <taxon>Haloarculaceae</taxon>
        <taxon>Haloarcula</taxon>
    </lineage>
</organism>
<dbReference type="InterPro" id="IPR029865">
    <property type="entry name" value="KIAA0319-like"/>
</dbReference>
<dbReference type="AlphaFoldDB" id="A0A8J8C537"/>
<keyword evidence="2" id="KW-1133">Transmembrane helix</keyword>
<feature type="compositionally biased region" description="Low complexity" evidence="1">
    <location>
        <begin position="731"/>
        <end position="750"/>
    </location>
</feature>
<feature type="compositionally biased region" description="Basic and acidic residues" evidence="1">
    <location>
        <begin position="492"/>
        <end position="506"/>
    </location>
</feature>
<feature type="region of interest" description="Disordered" evidence="1">
    <location>
        <begin position="730"/>
        <end position="769"/>
    </location>
</feature>
<evidence type="ECO:0000256" key="2">
    <source>
        <dbReference type="SAM" id="Phobius"/>
    </source>
</evidence>
<keyword evidence="2" id="KW-0472">Membrane</keyword>
<feature type="transmembrane region" description="Helical" evidence="2">
    <location>
        <begin position="772"/>
        <end position="791"/>
    </location>
</feature>
<dbReference type="OrthoDB" id="241964at2157"/>
<dbReference type="InterPro" id="IPR013783">
    <property type="entry name" value="Ig-like_fold"/>
</dbReference>
<feature type="region of interest" description="Disordered" evidence="1">
    <location>
        <begin position="421"/>
        <end position="508"/>
    </location>
</feature>
<dbReference type="GO" id="GO:0031410">
    <property type="term" value="C:cytoplasmic vesicle"/>
    <property type="evidence" value="ECO:0007669"/>
    <property type="project" value="TreeGrafter"/>
</dbReference>
<reference evidence="3 4" key="1">
    <citation type="submission" date="2021-06" db="EMBL/GenBank/DDBJ databases">
        <title>New haloarchaea isolates fom saline soil.</title>
        <authorList>
            <person name="Duran-Viseras A."/>
            <person name="Sanchez-Porro C.S."/>
            <person name="Ventosa A."/>
        </authorList>
    </citation>
    <scope>NUCLEOTIDE SEQUENCE [LARGE SCALE GENOMIC DNA]</scope>
    <source>
        <strain evidence="3 4">JCM 183640</strain>
    </source>
</reference>
<dbReference type="Proteomes" id="UP000766550">
    <property type="component" value="Unassembled WGS sequence"/>
</dbReference>
<keyword evidence="4" id="KW-1185">Reference proteome</keyword>